<dbReference type="GO" id="GO:0000724">
    <property type="term" value="P:double-strand break repair via homologous recombination"/>
    <property type="evidence" value="ECO:0007669"/>
    <property type="project" value="TreeGrafter"/>
</dbReference>
<dbReference type="GO" id="GO:0009378">
    <property type="term" value="F:four-way junction helicase activity"/>
    <property type="evidence" value="ECO:0007669"/>
    <property type="project" value="TreeGrafter"/>
</dbReference>
<feature type="domain" description="Helicase ATP-binding" evidence="9">
    <location>
        <begin position="793"/>
        <end position="939"/>
    </location>
</feature>
<reference evidence="11" key="1">
    <citation type="submission" date="2023-03" db="EMBL/GenBank/DDBJ databases">
        <title>Massive genome expansion in bonnet fungi (Mycena s.s.) driven by repeated elements and novel gene families across ecological guilds.</title>
        <authorList>
            <consortium name="Lawrence Berkeley National Laboratory"/>
            <person name="Harder C.B."/>
            <person name="Miyauchi S."/>
            <person name="Viragh M."/>
            <person name="Kuo A."/>
            <person name="Thoen E."/>
            <person name="Andreopoulos B."/>
            <person name="Lu D."/>
            <person name="Skrede I."/>
            <person name="Drula E."/>
            <person name="Henrissat B."/>
            <person name="Morin E."/>
            <person name="Kohler A."/>
            <person name="Barry K."/>
            <person name="LaButti K."/>
            <person name="Morin E."/>
            <person name="Salamov A."/>
            <person name="Lipzen A."/>
            <person name="Mereny Z."/>
            <person name="Hegedus B."/>
            <person name="Baldrian P."/>
            <person name="Stursova M."/>
            <person name="Weitz H."/>
            <person name="Taylor A."/>
            <person name="Grigoriev I.V."/>
            <person name="Nagy L.G."/>
            <person name="Martin F."/>
            <person name="Kauserud H."/>
        </authorList>
    </citation>
    <scope>NUCLEOTIDE SEQUENCE</scope>
    <source>
        <strain evidence="11">9144</strain>
    </source>
</reference>
<sequence>MPEVPDLIAKLEKFDWRSVVTDNIPVAPQVSPWLQRTRWHEKIKAGDIPELIRFAGPPTTNEEDLEQLQDDVLAYFRKATDLMPITSELELQKLNSGDPDKDGINNTPLHEHQHRDKTLRNYAQVNTAFLASLLRPAGAFSYPMTPSLTAALGNIRRDGLHPVFRALWMTTWHRTPDCHMPDPTMCFLMLRSIKHSGEFKGPSETTQPIQHLCWAIKLACLTEVHDLVRRGECDSQVEAIDSLKHYAFAITNNTSSLPNIWWTDRENWSELMFKGNPISLSQLTTTFGNMEAKLVDMWENNVLLGLGLRAEYGQLSEDLGNTEPGYSFLDDPRNPFGDQEHRLLKAIYDNPELRARFFTRDGLNGRECRKWAGGFAEFEKGLMLKSDMGAGAPPRGVELVNGLVRNTRYRTRNLAGLGSYVALIRQYNKTTHQRGDTLIPHALDAFTADLVIQMHVLARPFARLIAHHCMPDKPDAVILYSNLLFVGMGKPFTTDDISHTMVRETIDVLGWSMTVSIWRHINIAFRRKHLGEVDVEDSVADHNAQQSGHSRRTENQLYGLSQHALAGVPEDLLFPFMEVSIAYQKLVRIVPGGLGLKYRDATADRFTVHVPPKPSQQQTQQLGSTVDLSGLESRLALSTPRALTKQSTEQTAVLLRLEKFLGSNRVVAAEEPPPPSAYSNATTRVGTPVCTEIVALQQDETPPGSTADRTLVQITAPSASVPPGVSLKVMMPRARREPPSSQETIIDLTLDDSDDDDFDLFEPPSDAALLDVLRQLEGPHAQWKTPQQYEAVRAVADWQGDVMIASATGSGKTMAAVIPALLDPGYTVIVLPLIALMEDWERRLTEKKVHYERFLGRRQPHLQGRAKIILVSNDIRKQSTWTEAIASHYYYTDKSLRPEPFANPETIRIGESQVVAMSASLHPAARNFVEQEFMLTNTRVITGSSDRPELNLVIEYLTNISAMITRTQQVLEHIQRPGQWRPEDRILIFVNSHAHGLMISEILGVPYYHANSADHPITDEARREMYKKWAKGQEPIMVCSTALAAGNDHPNVRVTFHIGAPYDFVLFDQQRGRAGRDGREAWNVILAQKMPSHIPRTEDIDPKYGDLKGRQFMYDLVYGDRRVCVTLLMTRFMEGTGRSCADLGRPLCYRCDPANGKYLSVLTIYALSLTCCINFLNSVARGSPGQQSGGGTTGTEACGHQKRQVPVFPQFMHCGSHVP</sequence>
<dbReference type="PANTHER" id="PTHR13710:SF105">
    <property type="entry name" value="ATP-DEPENDENT DNA HELICASE Q1"/>
    <property type="match status" value="1"/>
</dbReference>
<evidence type="ECO:0000313" key="12">
    <source>
        <dbReference type="Proteomes" id="UP001219525"/>
    </source>
</evidence>
<keyword evidence="2" id="KW-0547">Nucleotide-binding</keyword>
<dbReference type="AlphaFoldDB" id="A0AAD6UM42"/>
<dbReference type="InterPro" id="IPR014001">
    <property type="entry name" value="Helicase_ATP-bd"/>
</dbReference>
<evidence type="ECO:0000256" key="3">
    <source>
        <dbReference type="ARBA" id="ARBA00022840"/>
    </source>
</evidence>
<gene>
    <name evidence="11" type="ORF">GGX14DRAFT_382102</name>
</gene>
<dbReference type="GO" id="GO:0043138">
    <property type="term" value="F:3'-5' DNA helicase activity"/>
    <property type="evidence" value="ECO:0007669"/>
    <property type="project" value="UniProtKB-EC"/>
</dbReference>
<keyword evidence="3" id="KW-0067">ATP-binding</keyword>
<dbReference type="GO" id="GO:0005524">
    <property type="term" value="F:ATP binding"/>
    <property type="evidence" value="ECO:0007669"/>
    <property type="project" value="UniProtKB-KW"/>
</dbReference>
<comment type="catalytic activity">
    <reaction evidence="6">
        <text>Couples ATP hydrolysis with the unwinding of duplex DNA by translocating in the 3'-5' direction.</text>
        <dbReference type="EC" id="5.6.2.4"/>
    </reaction>
</comment>
<dbReference type="PANTHER" id="PTHR13710">
    <property type="entry name" value="DNA HELICASE RECQ FAMILY MEMBER"/>
    <property type="match status" value="1"/>
</dbReference>
<dbReference type="InterPro" id="IPR011545">
    <property type="entry name" value="DEAD/DEAH_box_helicase_dom"/>
</dbReference>
<keyword evidence="4" id="KW-0238">DNA-binding</keyword>
<evidence type="ECO:0000256" key="2">
    <source>
        <dbReference type="ARBA" id="ARBA00022741"/>
    </source>
</evidence>
<dbReference type="SMART" id="SM00487">
    <property type="entry name" value="DEXDc"/>
    <property type="match status" value="1"/>
</dbReference>
<name>A0AAD6UM42_9AGAR</name>
<protein>
    <recommendedName>
        <fullName evidence="7">DNA 3'-5' helicase</fullName>
        <ecNumber evidence="7">5.6.2.4</ecNumber>
    </recommendedName>
</protein>
<dbReference type="EMBL" id="JARJCW010000148">
    <property type="protein sequence ID" value="KAJ7190529.1"/>
    <property type="molecule type" value="Genomic_DNA"/>
</dbReference>
<dbReference type="PROSITE" id="PS51192">
    <property type="entry name" value="HELICASE_ATP_BIND_1"/>
    <property type="match status" value="1"/>
</dbReference>
<keyword evidence="5" id="KW-0413">Isomerase</keyword>
<dbReference type="InterPro" id="IPR027417">
    <property type="entry name" value="P-loop_NTPase"/>
</dbReference>
<dbReference type="InterPro" id="IPR001650">
    <property type="entry name" value="Helicase_C-like"/>
</dbReference>
<dbReference type="GO" id="GO:0003677">
    <property type="term" value="F:DNA binding"/>
    <property type="evidence" value="ECO:0007669"/>
    <property type="project" value="UniProtKB-KW"/>
</dbReference>
<evidence type="ECO:0000256" key="6">
    <source>
        <dbReference type="ARBA" id="ARBA00034617"/>
    </source>
</evidence>
<evidence type="ECO:0000259" key="9">
    <source>
        <dbReference type="PROSITE" id="PS51192"/>
    </source>
</evidence>
<dbReference type="SUPFAM" id="SSF52540">
    <property type="entry name" value="P-loop containing nucleoside triphosphate hydrolases"/>
    <property type="match status" value="1"/>
</dbReference>
<dbReference type="GO" id="GO:0005694">
    <property type="term" value="C:chromosome"/>
    <property type="evidence" value="ECO:0007669"/>
    <property type="project" value="TreeGrafter"/>
</dbReference>
<evidence type="ECO:0000256" key="7">
    <source>
        <dbReference type="ARBA" id="ARBA00034808"/>
    </source>
</evidence>
<evidence type="ECO:0000256" key="5">
    <source>
        <dbReference type="ARBA" id="ARBA00023235"/>
    </source>
</evidence>
<dbReference type="Gene3D" id="3.40.50.300">
    <property type="entry name" value="P-loop containing nucleotide triphosphate hydrolases"/>
    <property type="match status" value="2"/>
</dbReference>
<evidence type="ECO:0000256" key="1">
    <source>
        <dbReference type="ARBA" id="ARBA00005446"/>
    </source>
</evidence>
<dbReference type="EC" id="5.6.2.4" evidence="7"/>
<comment type="similarity">
    <text evidence="1">Belongs to the helicase family. RecQ subfamily.</text>
</comment>
<evidence type="ECO:0000256" key="4">
    <source>
        <dbReference type="ARBA" id="ARBA00023125"/>
    </source>
</evidence>
<dbReference type="PROSITE" id="PS51194">
    <property type="entry name" value="HELICASE_CTER"/>
    <property type="match status" value="1"/>
</dbReference>
<evidence type="ECO:0000256" key="8">
    <source>
        <dbReference type="SAM" id="MobiDB-lite"/>
    </source>
</evidence>
<organism evidence="11 12">
    <name type="scientific">Mycena pura</name>
    <dbReference type="NCBI Taxonomy" id="153505"/>
    <lineage>
        <taxon>Eukaryota</taxon>
        <taxon>Fungi</taxon>
        <taxon>Dikarya</taxon>
        <taxon>Basidiomycota</taxon>
        <taxon>Agaricomycotina</taxon>
        <taxon>Agaricomycetes</taxon>
        <taxon>Agaricomycetidae</taxon>
        <taxon>Agaricales</taxon>
        <taxon>Marasmiineae</taxon>
        <taxon>Mycenaceae</taxon>
        <taxon>Mycena</taxon>
    </lineage>
</organism>
<keyword evidence="12" id="KW-1185">Reference proteome</keyword>
<dbReference type="Pfam" id="PF00270">
    <property type="entry name" value="DEAD"/>
    <property type="match status" value="1"/>
</dbReference>
<feature type="region of interest" description="Disordered" evidence="8">
    <location>
        <begin position="94"/>
        <end position="114"/>
    </location>
</feature>
<dbReference type="Proteomes" id="UP001219525">
    <property type="component" value="Unassembled WGS sequence"/>
</dbReference>
<accession>A0AAD6UM42</accession>
<evidence type="ECO:0000259" key="10">
    <source>
        <dbReference type="PROSITE" id="PS51194"/>
    </source>
</evidence>
<feature type="domain" description="Helicase C-terminal" evidence="10">
    <location>
        <begin position="966"/>
        <end position="1118"/>
    </location>
</feature>
<feature type="compositionally biased region" description="Basic and acidic residues" evidence="8">
    <location>
        <begin position="98"/>
        <end position="114"/>
    </location>
</feature>
<dbReference type="GO" id="GO:0005737">
    <property type="term" value="C:cytoplasm"/>
    <property type="evidence" value="ECO:0007669"/>
    <property type="project" value="TreeGrafter"/>
</dbReference>
<dbReference type="SMART" id="SM00490">
    <property type="entry name" value="HELICc"/>
    <property type="match status" value="1"/>
</dbReference>
<proteinExistence type="inferred from homology"/>
<comment type="caution">
    <text evidence="11">The sequence shown here is derived from an EMBL/GenBank/DDBJ whole genome shotgun (WGS) entry which is preliminary data.</text>
</comment>
<dbReference type="Pfam" id="PF00271">
    <property type="entry name" value="Helicase_C"/>
    <property type="match status" value="1"/>
</dbReference>
<evidence type="ECO:0000313" key="11">
    <source>
        <dbReference type="EMBL" id="KAJ7190529.1"/>
    </source>
</evidence>